<dbReference type="InterPro" id="IPR004090">
    <property type="entry name" value="Chemotax_Me-accpt_rcpt"/>
</dbReference>
<keyword evidence="4" id="KW-1133">Transmembrane helix</keyword>
<evidence type="ECO:0000313" key="6">
    <source>
        <dbReference type="EMBL" id="MDB9537920.1"/>
    </source>
</evidence>
<feature type="transmembrane region" description="Helical" evidence="4">
    <location>
        <begin position="346"/>
        <end position="369"/>
    </location>
</feature>
<dbReference type="RefSeq" id="WP_271797535.1">
    <property type="nucleotide sequence ID" value="NZ_JAQMUC010000098.1"/>
</dbReference>
<keyword evidence="4" id="KW-0472">Membrane</keyword>
<feature type="domain" description="Methyl-accepting transducer" evidence="5">
    <location>
        <begin position="403"/>
        <end position="639"/>
    </location>
</feature>
<dbReference type="EMBL" id="JAQMUC010000098">
    <property type="protein sequence ID" value="MDB9537920.1"/>
    <property type="molecule type" value="Genomic_DNA"/>
</dbReference>
<comment type="caution">
    <text evidence="6">The sequence shown here is derived from an EMBL/GenBank/DDBJ whole genome shotgun (WGS) entry which is preliminary data.</text>
</comment>
<keyword evidence="4" id="KW-0812">Transmembrane</keyword>
<keyword evidence="7" id="KW-1185">Reference proteome</keyword>
<dbReference type="PROSITE" id="PS50111">
    <property type="entry name" value="CHEMOTAXIS_TRANSDUC_2"/>
    <property type="match status" value="1"/>
</dbReference>
<proteinExistence type="inferred from homology"/>
<accession>A0ABT5ANH8</accession>
<dbReference type="Pfam" id="PF00015">
    <property type="entry name" value="MCPsignal"/>
    <property type="match status" value="1"/>
</dbReference>
<evidence type="ECO:0000256" key="2">
    <source>
        <dbReference type="ARBA" id="ARBA00029447"/>
    </source>
</evidence>
<evidence type="ECO:0000256" key="3">
    <source>
        <dbReference type="PROSITE-ProRule" id="PRU00284"/>
    </source>
</evidence>
<dbReference type="PANTHER" id="PTHR32089:SF114">
    <property type="entry name" value="METHYL-ACCEPTING CHEMOTAXIS PROTEIN MCPB"/>
    <property type="match status" value="1"/>
</dbReference>
<dbReference type="PANTHER" id="PTHR32089">
    <property type="entry name" value="METHYL-ACCEPTING CHEMOTAXIS PROTEIN MCPB"/>
    <property type="match status" value="1"/>
</dbReference>
<dbReference type="SMART" id="SM00283">
    <property type="entry name" value="MA"/>
    <property type="match status" value="1"/>
</dbReference>
<reference evidence="6 7" key="1">
    <citation type="submission" date="2023-01" db="EMBL/GenBank/DDBJ databases">
        <title>Genomes from the Australian National Cyanobacteria Reference Collection.</title>
        <authorList>
            <person name="Willis A."/>
            <person name="Lee E.M.F."/>
        </authorList>
    </citation>
    <scope>NUCLEOTIDE SEQUENCE [LARGE SCALE GENOMIC DNA]</scope>
    <source>
        <strain evidence="6 7">CS-1226</strain>
    </source>
</reference>
<protein>
    <submittedName>
        <fullName evidence="6">Methyl-accepting chemotaxis protein</fullName>
    </submittedName>
</protein>
<dbReference type="Gene3D" id="3.30.450.20">
    <property type="entry name" value="PAS domain"/>
    <property type="match status" value="1"/>
</dbReference>
<evidence type="ECO:0000256" key="1">
    <source>
        <dbReference type="ARBA" id="ARBA00023224"/>
    </source>
</evidence>
<sequence>MLKKNEIRKSGDSQNKASLISPAKVIDIQGENSSYAPDLDHGLKLKYLRPFKLSIKAIILSIAIGTLPMLGIGAIVYIFGSKLITKQIIISQETKAMSLSDEVNSFMGKRYEDIQGLSNLKLLSDSSNAKTEKSSKKDKIEASRINIKTQAALDRLRKTGKVYDSVAVFDLNGKLIMKSGEESLSPEKKLNYFQEVIKQDTPIISQPEIVKNIGAVIYVAAPIKDGVKGNTIGIVRTRTPLKFLEKLIKSHTDDSQEYYFLDEKGRILIGTNQNLFGQDTQDIYPSLAKVLGAKDIQTFTEVSQNQQNQQLITYVPLRKLSDSPDINWWLIVAKDTAIALKPQKEFLLLIAITTSAVGLMMTLFIGWLVRENIEIKKLKANSKLNNDQDTGERQDLPNNLQHIVNKIQQAVDEINVSLDKLTTEAVIEAEQNNRSLETIDNMTIAIQSIANIAQQAVTIINGANYAATETRAAMDLTLQNIFLVQETLSEIVKKVKRLGESSQQISRVVSVINQIAMQTNLLAINAGIEAARAGEEGQGFAVVAEEVGELAARIATATQETEEIIAKIQRETGEIIQGMTTGTNQVVESSHILKNAKESLQQIVNVTEQIDTLVQSILSATTSQIQTSEIVIQTVKDITNISTFNRDNYCQISQSLQKAIDISQQLKETVETFTAN</sequence>
<dbReference type="SUPFAM" id="SSF58104">
    <property type="entry name" value="Methyl-accepting chemotaxis protein (MCP) signaling domain"/>
    <property type="match status" value="1"/>
</dbReference>
<organism evidence="6 7">
    <name type="scientific">Dolichospermum planctonicum CS-1226</name>
    <dbReference type="NCBI Taxonomy" id="3021751"/>
    <lineage>
        <taxon>Bacteria</taxon>
        <taxon>Bacillati</taxon>
        <taxon>Cyanobacteriota</taxon>
        <taxon>Cyanophyceae</taxon>
        <taxon>Nostocales</taxon>
        <taxon>Aphanizomenonaceae</taxon>
        <taxon>Dolichospermum</taxon>
        <taxon>Dolichospermum planctonicum</taxon>
    </lineage>
</organism>
<keyword evidence="1 3" id="KW-0807">Transducer</keyword>
<comment type="similarity">
    <text evidence="2">Belongs to the methyl-accepting chemotaxis (MCP) protein family.</text>
</comment>
<evidence type="ECO:0000259" key="5">
    <source>
        <dbReference type="PROSITE" id="PS50111"/>
    </source>
</evidence>
<dbReference type="Gene3D" id="1.10.287.950">
    <property type="entry name" value="Methyl-accepting chemotaxis protein"/>
    <property type="match status" value="1"/>
</dbReference>
<name>A0ABT5ANH8_9CYAN</name>
<dbReference type="CDD" id="cd11386">
    <property type="entry name" value="MCP_signal"/>
    <property type="match status" value="1"/>
</dbReference>
<dbReference type="InterPro" id="IPR004089">
    <property type="entry name" value="MCPsignal_dom"/>
</dbReference>
<dbReference type="PRINTS" id="PR00260">
    <property type="entry name" value="CHEMTRNSDUCR"/>
</dbReference>
<evidence type="ECO:0000256" key="4">
    <source>
        <dbReference type="SAM" id="Phobius"/>
    </source>
</evidence>
<feature type="transmembrane region" description="Helical" evidence="4">
    <location>
        <begin position="53"/>
        <end position="79"/>
    </location>
</feature>
<gene>
    <name evidence="6" type="ORF">PN451_19125</name>
</gene>
<evidence type="ECO:0000313" key="7">
    <source>
        <dbReference type="Proteomes" id="UP001211249"/>
    </source>
</evidence>
<dbReference type="Proteomes" id="UP001211249">
    <property type="component" value="Unassembled WGS sequence"/>
</dbReference>